<dbReference type="AlphaFoldDB" id="A0A6J4IPD7"/>
<evidence type="ECO:0000313" key="2">
    <source>
        <dbReference type="EMBL" id="CAA9257955.1"/>
    </source>
</evidence>
<proteinExistence type="predicted"/>
<dbReference type="EMBL" id="CADCTK010000502">
    <property type="protein sequence ID" value="CAA9257955.1"/>
    <property type="molecule type" value="Genomic_DNA"/>
</dbReference>
<name>A0A6J4IPD7_9CHLR</name>
<feature type="coiled-coil region" evidence="1">
    <location>
        <begin position="3"/>
        <end position="30"/>
    </location>
</feature>
<protein>
    <submittedName>
        <fullName evidence="2">Uncharacterized protein</fullName>
    </submittedName>
</protein>
<organism evidence="2">
    <name type="scientific">uncultured Chloroflexia bacterium</name>
    <dbReference type="NCBI Taxonomy" id="1672391"/>
    <lineage>
        <taxon>Bacteria</taxon>
        <taxon>Bacillati</taxon>
        <taxon>Chloroflexota</taxon>
        <taxon>Chloroflexia</taxon>
        <taxon>environmental samples</taxon>
    </lineage>
</organism>
<sequence>MPNDTLTTELEELRDTLAQRQRTANSLAAALKGTTASLGKASRALQEYTDQASADGAALAQARERLAPGAASLGLKDEVVDPLLPELRREVKGLQDAIGALKNAAGALRGDVVDVILLEHAYRTLQADGLRSRVRDAALDALLPRIEEELQQAQQALGATFGQALRAAIADLGIELRGRPPRFEIGRFELNTNFVTRRASLSYGKDVVAQRVPLSIKAVVGAYQSAAKAIMGRNEDGKRWVEQFYQAWQFALRKRDSSTQRANIVDCYFELVLLRQSRGFRAAPSKNGLTEYSRPQFAYDFFEFTNRNRQDYKGLYAVAHGATKSQTDSADKSFWIVEGDGPFDGRYIADVTFSEGT</sequence>
<gene>
    <name evidence="2" type="ORF">AVDCRST_MAG26-2194</name>
</gene>
<keyword evidence="1" id="KW-0175">Coiled coil</keyword>
<reference evidence="2" key="1">
    <citation type="submission" date="2020-02" db="EMBL/GenBank/DDBJ databases">
        <authorList>
            <person name="Meier V. D."/>
        </authorList>
    </citation>
    <scope>NUCLEOTIDE SEQUENCE</scope>
    <source>
        <strain evidence="2">AVDCRST_MAG26</strain>
    </source>
</reference>
<accession>A0A6J4IPD7</accession>
<evidence type="ECO:0000256" key="1">
    <source>
        <dbReference type="SAM" id="Coils"/>
    </source>
</evidence>